<dbReference type="EMBL" id="FNQB01000001">
    <property type="protein sequence ID" value="SDY48980.1"/>
    <property type="molecule type" value="Genomic_DNA"/>
</dbReference>
<accession>A0A1H3KA00</accession>
<dbReference type="Proteomes" id="UP000199632">
    <property type="component" value="Unassembled WGS sequence"/>
</dbReference>
<evidence type="ECO:0000313" key="5">
    <source>
        <dbReference type="Proteomes" id="UP000199632"/>
    </source>
</evidence>
<keyword evidence="2" id="KW-0472">Membrane</keyword>
<name>A0A1H3KA00_9ACTN</name>
<reference evidence="5" key="1">
    <citation type="submission" date="2016-10" db="EMBL/GenBank/DDBJ databases">
        <authorList>
            <person name="Varghese N."/>
            <person name="Submissions S."/>
        </authorList>
    </citation>
    <scope>NUCLEOTIDE SEQUENCE [LARGE SCALE GENOMIC DNA]</scope>
    <source>
        <strain evidence="5">DSM 44718</strain>
    </source>
</reference>
<evidence type="ECO:0000313" key="4">
    <source>
        <dbReference type="EMBL" id="SDY48980.1"/>
    </source>
</evidence>
<proteinExistence type="predicted"/>
<dbReference type="InterPro" id="IPR050631">
    <property type="entry name" value="PheA/TfdB_FAD_monoxygenase"/>
</dbReference>
<dbReference type="InterPro" id="IPR036188">
    <property type="entry name" value="FAD/NAD-bd_sf"/>
</dbReference>
<evidence type="ECO:0000259" key="3">
    <source>
        <dbReference type="Pfam" id="PF01494"/>
    </source>
</evidence>
<dbReference type="NCBIfam" id="NF004833">
    <property type="entry name" value="PRK06185.1-1"/>
    <property type="match status" value="1"/>
</dbReference>
<dbReference type="PANTHER" id="PTHR43476:SF5">
    <property type="entry name" value="FAD-DEPENDENT MONOOXYGENASE"/>
    <property type="match status" value="1"/>
</dbReference>
<feature type="transmembrane region" description="Helical" evidence="2">
    <location>
        <begin position="12"/>
        <end position="33"/>
    </location>
</feature>
<protein>
    <submittedName>
        <fullName evidence="4">2-polyprenyl-6-methoxyphenol hydroxylase</fullName>
    </submittedName>
</protein>
<dbReference type="SUPFAM" id="SSF51905">
    <property type="entry name" value="FAD/NAD(P)-binding domain"/>
    <property type="match status" value="1"/>
</dbReference>
<sequence>MWPSNREWITRVCGALRKFVVFGAGWVIAWGWLPSRRVNVEATVCVVGGGPAGVVLGLLLARQGVDVVVLEKHADFLRDFRGDTVHPSTLNLLDELGLGAALAARPGRKVDALRATFDDGTVRVADFSRLPGAHPYVLFLPQWDFLDLLADEAAKLPTFRLVRSTEVVDVLRGDGGRVVGVRTEDRQEVRARLTVGCDGRGSVVRAKLGLRSQEFGAPMDVLWFRVSRRPGDPVGLDMRVGAGGLMLCIDRDDYFQCAYVIAKGGYDEVREKGLDAFRDRIAARAPHLHDRVGEVASWDDVRLLTVRLDRLRDWSVPGALLIGDAAHAMSPIGGVGINLAVQDAVATARILGPALAAGTFSDNDLARVQRRRSFPTAVTQAGQRLAQRRIVDPLLHLTGPVNIPGPMRLLDRTPRLQRLAARVVGLGVRPEHL</sequence>
<keyword evidence="2" id="KW-1133">Transmembrane helix</keyword>
<evidence type="ECO:0000256" key="2">
    <source>
        <dbReference type="SAM" id="Phobius"/>
    </source>
</evidence>
<dbReference type="STRING" id="137265.SAMN05421684_0030"/>
<keyword evidence="1" id="KW-0560">Oxidoreductase</keyword>
<evidence type="ECO:0000256" key="1">
    <source>
        <dbReference type="ARBA" id="ARBA00023002"/>
    </source>
</evidence>
<organism evidence="4 5">
    <name type="scientific">Asanoa ishikariensis</name>
    <dbReference type="NCBI Taxonomy" id="137265"/>
    <lineage>
        <taxon>Bacteria</taxon>
        <taxon>Bacillati</taxon>
        <taxon>Actinomycetota</taxon>
        <taxon>Actinomycetes</taxon>
        <taxon>Micromonosporales</taxon>
        <taxon>Micromonosporaceae</taxon>
        <taxon>Asanoa</taxon>
    </lineage>
</organism>
<dbReference type="AlphaFoldDB" id="A0A1H3KA00"/>
<keyword evidence="2" id="KW-0812">Transmembrane</keyword>
<dbReference type="NCBIfam" id="NF004834">
    <property type="entry name" value="PRK06185.1-3"/>
    <property type="match status" value="1"/>
</dbReference>
<dbReference type="Pfam" id="PF01494">
    <property type="entry name" value="FAD_binding_3"/>
    <property type="match status" value="1"/>
</dbReference>
<dbReference type="GO" id="GO:0071949">
    <property type="term" value="F:FAD binding"/>
    <property type="evidence" value="ECO:0007669"/>
    <property type="project" value="InterPro"/>
</dbReference>
<gene>
    <name evidence="4" type="ORF">SAMN05421684_0030</name>
</gene>
<dbReference type="GO" id="GO:0016491">
    <property type="term" value="F:oxidoreductase activity"/>
    <property type="evidence" value="ECO:0007669"/>
    <property type="project" value="UniProtKB-KW"/>
</dbReference>
<dbReference type="PRINTS" id="PR00420">
    <property type="entry name" value="RNGMNOXGNASE"/>
</dbReference>
<dbReference type="InterPro" id="IPR002938">
    <property type="entry name" value="FAD-bd"/>
</dbReference>
<dbReference type="PANTHER" id="PTHR43476">
    <property type="entry name" value="3-(3-HYDROXY-PHENYL)PROPIONATE/3-HYDROXYCINNAMIC ACID HYDROXYLASE"/>
    <property type="match status" value="1"/>
</dbReference>
<keyword evidence="5" id="KW-1185">Reference proteome</keyword>
<dbReference type="OrthoDB" id="103324at2"/>
<feature type="domain" description="FAD-binding" evidence="3">
    <location>
        <begin position="42"/>
        <end position="366"/>
    </location>
</feature>
<dbReference type="Gene3D" id="3.50.50.60">
    <property type="entry name" value="FAD/NAD(P)-binding domain"/>
    <property type="match status" value="1"/>
</dbReference>